<dbReference type="Proteomes" id="UP000274601">
    <property type="component" value="Unassembled WGS sequence"/>
</dbReference>
<evidence type="ECO:0000313" key="2">
    <source>
        <dbReference type="EMBL" id="RKS78843.1"/>
    </source>
</evidence>
<organism evidence="2 3">
    <name type="scientific">Actinomadura pelletieri DSM 43383</name>
    <dbReference type="NCBI Taxonomy" id="1120940"/>
    <lineage>
        <taxon>Bacteria</taxon>
        <taxon>Bacillati</taxon>
        <taxon>Actinomycetota</taxon>
        <taxon>Actinomycetes</taxon>
        <taxon>Streptosporangiales</taxon>
        <taxon>Thermomonosporaceae</taxon>
        <taxon>Actinomadura</taxon>
    </lineage>
</organism>
<sequence length="425" mass="44988">MTEIVYNPGQLVVAAQKMDTYQSLAADIKASAKAADPGHGFDVWGGVGRAAQLNDWYQHAAAELHESLQLPPTYINKAADSLLKTAENYRKADSEILSKIKEVESLLVDPAIGKAEAPKRSPSLNEAGPLRFDALEDMPVISSLGKGVQKAFEDKQFADLSSFTGDALGAGIGLAADPVGFLAGWGLTFLIDVIQPLEDALAYVTGHPEKIDDASNRWEVVGQKLGELSKKVLEIPQKDIAEHIWKGPTANRARAHMTIFTEGLDDLAKEVTHVRAILGASKAIMEVAQAFIVELIITLIRWLIAVWVPAMAAAPVTGGASTAAAAGATGIQATIAFQRASAMVQKVRNVLIRLATLLRYLARYAAQNKRALKALSGFGISAGISTPFKVAGPAWQGATGGGGTADDIRNKLDPGSFPAAPPEPV</sequence>
<evidence type="ECO:0008006" key="4">
    <source>
        <dbReference type="Google" id="ProtNLM"/>
    </source>
</evidence>
<keyword evidence="3" id="KW-1185">Reference proteome</keyword>
<evidence type="ECO:0000256" key="1">
    <source>
        <dbReference type="SAM" id="MobiDB-lite"/>
    </source>
</evidence>
<name>A0A495QXK0_9ACTN</name>
<evidence type="ECO:0000313" key="3">
    <source>
        <dbReference type="Proteomes" id="UP000274601"/>
    </source>
</evidence>
<reference evidence="2 3" key="1">
    <citation type="submission" date="2018-10" db="EMBL/GenBank/DDBJ databases">
        <title>Genomic Encyclopedia of Archaeal and Bacterial Type Strains, Phase II (KMG-II): from individual species to whole genera.</title>
        <authorList>
            <person name="Goeker M."/>
        </authorList>
    </citation>
    <scope>NUCLEOTIDE SEQUENCE [LARGE SCALE GENOMIC DNA]</scope>
    <source>
        <strain evidence="2 3">DSM 43383</strain>
    </source>
</reference>
<dbReference type="OrthoDB" id="5180306at2"/>
<accession>A0A495QXK0</accession>
<comment type="caution">
    <text evidence="2">The sequence shown here is derived from an EMBL/GenBank/DDBJ whole genome shotgun (WGS) entry which is preliminary data.</text>
</comment>
<dbReference type="EMBL" id="RBWU01000001">
    <property type="protein sequence ID" value="RKS78843.1"/>
    <property type="molecule type" value="Genomic_DNA"/>
</dbReference>
<protein>
    <recommendedName>
        <fullName evidence="4">WXG100 family type VII secretion target</fullName>
    </recommendedName>
</protein>
<dbReference type="AlphaFoldDB" id="A0A495QXK0"/>
<gene>
    <name evidence="2" type="ORF">BZB76_0277</name>
</gene>
<feature type="region of interest" description="Disordered" evidence="1">
    <location>
        <begin position="396"/>
        <end position="425"/>
    </location>
</feature>
<dbReference type="RefSeq" id="WP_121432454.1">
    <property type="nucleotide sequence ID" value="NZ_RBWU01000001.1"/>
</dbReference>
<proteinExistence type="predicted"/>